<evidence type="ECO:0000256" key="1">
    <source>
        <dbReference type="ARBA" id="ARBA00006138"/>
    </source>
</evidence>
<dbReference type="AlphaFoldDB" id="A8N0V6"/>
<evidence type="ECO:0000313" key="7">
    <source>
        <dbReference type="EMBL" id="EAU93340.2"/>
    </source>
</evidence>
<keyword evidence="8" id="KW-1185">Reference proteome</keyword>
<evidence type="ECO:0000256" key="6">
    <source>
        <dbReference type="RuleBase" id="RU364010"/>
    </source>
</evidence>
<evidence type="ECO:0000256" key="2">
    <source>
        <dbReference type="ARBA" id="ARBA00022448"/>
    </source>
</evidence>
<dbReference type="OMA" id="VMIWIHV"/>
<proteinExistence type="inferred from homology"/>
<dbReference type="eggNOG" id="KOG2909">
    <property type="taxonomic scope" value="Eukaryota"/>
</dbReference>
<dbReference type="CDD" id="cd14785">
    <property type="entry name" value="V-ATPase_C"/>
    <property type="match status" value="1"/>
</dbReference>
<dbReference type="Proteomes" id="UP000001861">
    <property type="component" value="Unassembled WGS sequence"/>
</dbReference>
<comment type="function">
    <text evidence="6">Subunit of the V1 complex of vacuolar(H+)-ATPase (V-ATPase), a multisubunit enzyme composed of a peripheral complex (V1) that hydrolyzes ATP and a membrane integral complex (V0) that translocates protons. V-ATPase is responsible for acidifying and maintaining the pH of intracellular compartments and in some cell types, is targeted to the plasma membrane, where it is responsible for acidifying the extracellular environment. Subunit C is necessary for the assembly of the catalytic sector of the enzyme and is likely to have a specific function in its catalytic activity.</text>
</comment>
<gene>
    <name evidence="7" type="ORF">CC1G_08653</name>
</gene>
<dbReference type="FunFam" id="3.30.70.100:FF:000002">
    <property type="entry name" value="V-type proton ATPase subunit C"/>
    <property type="match status" value="1"/>
</dbReference>
<comment type="function">
    <text evidence="5">Subunit of the V1 complex of vacuolar(H+)-ATPase (V-ATPase), a multisubunit enzyme composed of a peripheral complex (V1) that hydrolyzes ATP and a membrane integral complex (V0) that translocates protons. V-ATPase is responsible for acidifying and maintaining the pH of intracellular compartments. Subunit C is necessary for the assembly of the catalytic sector of the enzyme and is likely to have a specific function in its catalytic activity. Reversibly leaves the enzyme after glucose depletion, causing the catalytic subcomplex V1 to detach from the V0 section.</text>
</comment>
<dbReference type="Gene3D" id="1.20.1460.10">
    <property type="entry name" value="subunit c (vma5p) of the yeast v-atpase, domain 2"/>
    <property type="match status" value="1"/>
</dbReference>
<dbReference type="PANTHER" id="PTHR10137:SF0">
    <property type="entry name" value="V-TYPE PROTON ATPASE SUBUNIT C"/>
    <property type="match status" value="1"/>
</dbReference>
<name>A8N0V6_COPC7</name>
<accession>A8N0V6</accession>
<dbReference type="HOGENOM" id="CLU_017554_0_0_1"/>
<dbReference type="GeneID" id="6004931"/>
<dbReference type="InterPro" id="IPR036132">
    <property type="entry name" value="Vac_ATP_synth_c_sf"/>
</dbReference>
<dbReference type="FunCoup" id="A8N0V6">
    <property type="interactions" value="116"/>
</dbReference>
<keyword evidence="2 6" id="KW-0813">Transport</keyword>
<dbReference type="STRING" id="240176.A8N0V6"/>
<evidence type="ECO:0000256" key="4">
    <source>
        <dbReference type="ARBA" id="ARBA00023065"/>
    </source>
</evidence>
<dbReference type="InParanoid" id="A8N0V6"/>
<dbReference type="Gene3D" id="3.30.70.100">
    <property type="match status" value="1"/>
</dbReference>
<dbReference type="RefSeq" id="XP_001828507.2">
    <property type="nucleotide sequence ID" value="XM_001828455.2"/>
</dbReference>
<organism evidence="7 8">
    <name type="scientific">Coprinopsis cinerea (strain Okayama-7 / 130 / ATCC MYA-4618 / FGSC 9003)</name>
    <name type="common">Inky cap fungus</name>
    <name type="synonym">Hormographiella aspergillata</name>
    <dbReference type="NCBI Taxonomy" id="240176"/>
    <lineage>
        <taxon>Eukaryota</taxon>
        <taxon>Fungi</taxon>
        <taxon>Dikarya</taxon>
        <taxon>Basidiomycota</taxon>
        <taxon>Agaricomycotina</taxon>
        <taxon>Agaricomycetes</taxon>
        <taxon>Agaricomycetidae</taxon>
        <taxon>Agaricales</taxon>
        <taxon>Agaricineae</taxon>
        <taxon>Psathyrellaceae</taxon>
        <taxon>Coprinopsis</taxon>
    </lineage>
</organism>
<dbReference type="GO" id="GO:0046961">
    <property type="term" value="F:proton-transporting ATPase activity, rotational mechanism"/>
    <property type="evidence" value="ECO:0007669"/>
    <property type="project" value="InterPro"/>
</dbReference>
<comment type="similarity">
    <text evidence="1 6">Belongs to the V-ATPase C subunit family.</text>
</comment>
<dbReference type="VEuPathDB" id="FungiDB:CC1G_08653"/>
<keyword evidence="4 6" id="KW-0406">Ion transport</keyword>
<dbReference type="OrthoDB" id="6605928at2759"/>
<comment type="caution">
    <text evidence="7">The sequence shown here is derived from an EMBL/GenBank/DDBJ whole genome shotgun (WGS) entry which is preliminary data.</text>
</comment>
<dbReference type="PANTHER" id="PTHR10137">
    <property type="entry name" value="V-TYPE PROTON ATPASE SUBUNIT C"/>
    <property type="match status" value="1"/>
</dbReference>
<dbReference type="SUPFAM" id="SSF118203">
    <property type="entry name" value="Vacuolar ATP synthase subunit C"/>
    <property type="match status" value="1"/>
</dbReference>
<dbReference type="KEGG" id="cci:CC1G_08653"/>
<evidence type="ECO:0000256" key="5">
    <source>
        <dbReference type="ARBA" id="ARBA00053565"/>
    </source>
</evidence>
<dbReference type="EMBL" id="AACS02000001">
    <property type="protein sequence ID" value="EAU93340.2"/>
    <property type="molecule type" value="Genomic_DNA"/>
</dbReference>
<dbReference type="Gene3D" id="3.30.70.1180">
    <property type="entry name" value="Vacuolar atp synthase subunit c, domain 1"/>
    <property type="match status" value="1"/>
</dbReference>
<keyword evidence="3 6" id="KW-0375">Hydrogen ion transport</keyword>
<sequence>MPSDQSTWLIAVPQDGDSEGLFQELAPKLASQAKLPLRDLAQLPIPSFKVGRLQPPILPLRRLMVQGQTGTLDSLIGLSEDLTKLDGTFTATVAKAVDTLRNLLNNDPAKLAQNVLVDERPVDSYIMSEWRWNESRYPVQRSLRELVDGLTEEMTSIDNALKNKVTNYNQVKGSLTQMQRKKTGNLSVRSLVDLVTVDDFVQDSEYLETVLVAVPKNLIKEWLNSYERLTAMVVPRSAKELLADDEFALYSVVIFKRIHDDFVQKCRERKFIVRDFVFSEEDMERERQELETTNATERELWTDLLQSARINFSESYQLLVHIKVIRLFVESVLRYGLPSHYIGVAIKPDPKTAKKVFNVLQAQFAYLGPRSNPAHKRAPKKSNAPTEDFVGEYQSVLDQEFFDFVMYEVPWIVY</sequence>
<evidence type="ECO:0000313" key="8">
    <source>
        <dbReference type="Proteomes" id="UP000001861"/>
    </source>
</evidence>
<dbReference type="InterPro" id="IPR004907">
    <property type="entry name" value="ATPase_V1-cplx_csu"/>
</dbReference>
<dbReference type="Pfam" id="PF03223">
    <property type="entry name" value="V-ATPase_C"/>
    <property type="match status" value="1"/>
</dbReference>
<dbReference type="GO" id="GO:0000221">
    <property type="term" value="C:vacuolar proton-transporting V-type ATPase, V1 domain"/>
    <property type="evidence" value="ECO:0007669"/>
    <property type="project" value="TreeGrafter"/>
</dbReference>
<comment type="subunit">
    <text evidence="6">V-ATPase is a heteromultimeric enzyme composed of a peripheral catalytic V1 complex (components A to H) attached to an integral membrane V0 proton pore complex.</text>
</comment>
<protein>
    <recommendedName>
        <fullName evidence="6">V-type proton ATPase subunit C</fullName>
    </recommendedName>
</protein>
<evidence type="ECO:0000256" key="3">
    <source>
        <dbReference type="ARBA" id="ARBA00022781"/>
    </source>
</evidence>
<reference evidence="7 8" key="1">
    <citation type="journal article" date="2010" name="Proc. Natl. Acad. Sci. U.S.A.">
        <title>Insights into evolution of multicellular fungi from the assembled chromosomes of the mushroom Coprinopsis cinerea (Coprinus cinereus).</title>
        <authorList>
            <person name="Stajich J.E."/>
            <person name="Wilke S.K."/>
            <person name="Ahren D."/>
            <person name="Au C.H."/>
            <person name="Birren B.W."/>
            <person name="Borodovsky M."/>
            <person name="Burns C."/>
            <person name="Canback B."/>
            <person name="Casselton L.A."/>
            <person name="Cheng C.K."/>
            <person name="Deng J."/>
            <person name="Dietrich F.S."/>
            <person name="Fargo D.C."/>
            <person name="Farman M.L."/>
            <person name="Gathman A.C."/>
            <person name="Goldberg J."/>
            <person name="Guigo R."/>
            <person name="Hoegger P.J."/>
            <person name="Hooker J.B."/>
            <person name="Huggins A."/>
            <person name="James T.Y."/>
            <person name="Kamada T."/>
            <person name="Kilaru S."/>
            <person name="Kodira C."/>
            <person name="Kues U."/>
            <person name="Kupfer D."/>
            <person name="Kwan H.S."/>
            <person name="Lomsadze A."/>
            <person name="Li W."/>
            <person name="Lilly W.W."/>
            <person name="Ma L.J."/>
            <person name="Mackey A.J."/>
            <person name="Manning G."/>
            <person name="Martin F."/>
            <person name="Muraguchi H."/>
            <person name="Natvig D.O."/>
            <person name="Palmerini H."/>
            <person name="Ramesh M.A."/>
            <person name="Rehmeyer C.J."/>
            <person name="Roe B.A."/>
            <person name="Shenoy N."/>
            <person name="Stanke M."/>
            <person name="Ter-Hovhannisyan V."/>
            <person name="Tunlid A."/>
            <person name="Velagapudi R."/>
            <person name="Vision T.J."/>
            <person name="Zeng Q."/>
            <person name="Zolan M.E."/>
            <person name="Pukkila P.J."/>
        </authorList>
    </citation>
    <scope>NUCLEOTIDE SEQUENCE [LARGE SCALE GENOMIC DNA]</scope>
    <source>
        <strain evidence="8">Okayama-7 / 130 / ATCC MYA-4618 / FGSC 9003</strain>
    </source>
</reference>